<keyword evidence="1" id="KW-1133">Transmembrane helix</keyword>
<organism evidence="3 4">
    <name type="scientific">Adonisia turfae CCMR0081</name>
    <dbReference type="NCBI Taxonomy" id="2292702"/>
    <lineage>
        <taxon>Bacteria</taxon>
        <taxon>Bacillati</taxon>
        <taxon>Cyanobacteriota</taxon>
        <taxon>Adonisia</taxon>
        <taxon>Adonisia turfae</taxon>
    </lineage>
</organism>
<comment type="caution">
    <text evidence="3">The sequence shown here is derived from an EMBL/GenBank/DDBJ whole genome shotgun (WGS) entry which is preliminary data.</text>
</comment>
<feature type="transmembrane region" description="Helical" evidence="1">
    <location>
        <begin position="52"/>
        <end position="72"/>
    </location>
</feature>
<evidence type="ECO:0000313" key="4">
    <source>
        <dbReference type="Proteomes" id="UP000481033"/>
    </source>
</evidence>
<dbReference type="InterPro" id="IPR019886">
    <property type="entry name" value="Na_symporter_ssu"/>
</dbReference>
<evidence type="ECO:0000313" key="3">
    <source>
        <dbReference type="EMBL" id="NEZ59984.1"/>
    </source>
</evidence>
<keyword evidence="1" id="KW-0812">Transmembrane</keyword>
<dbReference type="Pfam" id="PF13937">
    <property type="entry name" value="DUF4212"/>
    <property type="match status" value="1"/>
</dbReference>
<reference evidence="3 4" key="1">
    <citation type="journal article" date="2020" name="Microb. Ecol.">
        <title>Ecogenomics of the Marine Benthic Filamentous Cyanobacterium Adonisia.</title>
        <authorList>
            <person name="Walter J.M."/>
            <person name="Coutinho F.H."/>
            <person name="Leomil L."/>
            <person name="Hargreaves P.I."/>
            <person name="Campeao M.E."/>
            <person name="Vieira V.V."/>
            <person name="Silva B.S."/>
            <person name="Fistarol G.O."/>
            <person name="Salomon P.S."/>
            <person name="Sawabe T."/>
            <person name="Mino S."/>
            <person name="Hosokawa M."/>
            <person name="Miyashita H."/>
            <person name="Maruyama F."/>
            <person name="van Verk M.C."/>
            <person name="Dutilh B.E."/>
            <person name="Thompson C.C."/>
            <person name="Thompson F.L."/>
        </authorList>
    </citation>
    <scope>NUCLEOTIDE SEQUENCE [LARGE SCALE GENOMIC DNA]</scope>
    <source>
        <strain evidence="3 4">CCMR0081</strain>
    </source>
</reference>
<name>A0A6M0RUT5_9CYAN</name>
<keyword evidence="4" id="KW-1185">Reference proteome</keyword>
<protein>
    <submittedName>
        <fullName evidence="3">DUF4212 domain-containing protein</fullName>
    </submittedName>
</protein>
<gene>
    <name evidence="3" type="ORF">DXZ20_30935</name>
</gene>
<feature type="domain" description="Sodium symporter small subunit" evidence="2">
    <location>
        <begin position="8"/>
        <end position="82"/>
    </location>
</feature>
<dbReference type="AlphaFoldDB" id="A0A6M0RUT5"/>
<accession>A0A6M0RUT5</accession>
<evidence type="ECO:0000256" key="1">
    <source>
        <dbReference type="SAM" id="Phobius"/>
    </source>
</evidence>
<feature type="transmembrane region" description="Helical" evidence="1">
    <location>
        <begin position="12"/>
        <end position="40"/>
    </location>
</feature>
<dbReference type="EMBL" id="QXHD01000004">
    <property type="protein sequence ID" value="NEZ59984.1"/>
    <property type="molecule type" value="Genomic_DNA"/>
</dbReference>
<proteinExistence type="predicted"/>
<sequence>MRDPAQRHAYWRANITLILALLAVWGFVSLICSILLVDILNQIQFFGLPLGFWIAQQGSILTFVVLIFVYAYQMDKLDKHYRAQQLSKRHASIAEHDVRREHAN</sequence>
<evidence type="ECO:0000259" key="2">
    <source>
        <dbReference type="Pfam" id="PF13937"/>
    </source>
</evidence>
<keyword evidence="1" id="KW-0472">Membrane</keyword>
<dbReference type="Proteomes" id="UP000481033">
    <property type="component" value="Unassembled WGS sequence"/>
</dbReference>
<dbReference type="NCBIfam" id="TIGR03647">
    <property type="entry name" value="Na_symport_sm"/>
    <property type="match status" value="1"/>
</dbReference>
<dbReference type="RefSeq" id="WP_163666539.1">
    <property type="nucleotide sequence ID" value="NZ_QXHD01000004.1"/>
</dbReference>